<keyword evidence="5" id="KW-1185">Reference proteome</keyword>
<dbReference type="InterPro" id="IPR001789">
    <property type="entry name" value="Sig_transdc_resp-reg_receiver"/>
</dbReference>
<comment type="caution">
    <text evidence="4">The sequence shown here is derived from an EMBL/GenBank/DDBJ whole genome shotgun (WGS) entry which is preliminary data.</text>
</comment>
<organism evidence="4 5">
    <name type="scientific">Cecembia lonarensis (strain CCUG 58316 / KCTC 22772 / LW9)</name>
    <dbReference type="NCBI Taxonomy" id="1225176"/>
    <lineage>
        <taxon>Bacteria</taxon>
        <taxon>Pseudomonadati</taxon>
        <taxon>Bacteroidota</taxon>
        <taxon>Cytophagia</taxon>
        <taxon>Cytophagales</taxon>
        <taxon>Cyclobacteriaceae</taxon>
        <taxon>Cecembia</taxon>
    </lineage>
</organism>
<dbReference type="OrthoDB" id="9789181at2"/>
<dbReference type="PANTHER" id="PTHR44591:SF3">
    <property type="entry name" value="RESPONSE REGULATORY DOMAIN-CONTAINING PROTEIN"/>
    <property type="match status" value="1"/>
</dbReference>
<dbReference type="SMART" id="SM00448">
    <property type="entry name" value="REC"/>
    <property type="match status" value="1"/>
</dbReference>
<sequence length="133" mass="15308">MQMLHGIIVEDDKLIRLMLKKVLESKGFEIQEACNGLEGFELFEKTEKKIDFILTDFMMPYLNGIEMAERIRATEKGKSITLIGMTAAEEGMFDKEQVYFNKLLRKPFKISDIHQLIIDVMKGDQTSNQANSI</sequence>
<proteinExistence type="predicted"/>
<evidence type="ECO:0000256" key="1">
    <source>
        <dbReference type="ARBA" id="ARBA00022553"/>
    </source>
</evidence>
<reference evidence="4 5" key="1">
    <citation type="journal article" date="2012" name="J. Bacteriol.">
        <title>Draft Genome Sequence of Cecembia lonarensis Strain LW9T, Isolated from Lonar Lake, a Haloalkaline Lake in India.</title>
        <authorList>
            <person name="Shivaji S."/>
            <person name="Ara S."/>
            <person name="Singh A."/>
            <person name="Pinnaka A.K."/>
        </authorList>
    </citation>
    <scope>NUCLEOTIDE SEQUENCE [LARGE SCALE GENOMIC DNA]</scope>
    <source>
        <strain evidence="4 5">LW9</strain>
    </source>
</reference>
<dbReference type="GO" id="GO:0000160">
    <property type="term" value="P:phosphorelay signal transduction system"/>
    <property type="evidence" value="ECO:0007669"/>
    <property type="project" value="InterPro"/>
</dbReference>
<dbReference type="PROSITE" id="PS50110">
    <property type="entry name" value="RESPONSE_REGULATORY"/>
    <property type="match status" value="1"/>
</dbReference>
<dbReference type="PATRIC" id="fig|1225176.3.peg.169"/>
<evidence type="ECO:0000313" key="5">
    <source>
        <dbReference type="Proteomes" id="UP000004478"/>
    </source>
</evidence>
<dbReference type="RefSeq" id="WP_009183215.1">
    <property type="nucleotide sequence ID" value="NZ_AMGM01000002.1"/>
</dbReference>
<feature type="modified residue" description="4-aspartylphosphate" evidence="2">
    <location>
        <position position="56"/>
    </location>
</feature>
<dbReference type="Proteomes" id="UP000004478">
    <property type="component" value="Unassembled WGS sequence"/>
</dbReference>
<protein>
    <submittedName>
        <fullName evidence="4">Respiratory response protein A</fullName>
    </submittedName>
</protein>
<accession>K1L3T5</accession>
<dbReference type="Gene3D" id="3.40.50.2300">
    <property type="match status" value="1"/>
</dbReference>
<dbReference type="InterPro" id="IPR011006">
    <property type="entry name" value="CheY-like_superfamily"/>
</dbReference>
<evidence type="ECO:0000256" key="2">
    <source>
        <dbReference type="PROSITE-ProRule" id="PRU00169"/>
    </source>
</evidence>
<name>K1L3T5_CECL9</name>
<dbReference type="Pfam" id="PF00072">
    <property type="entry name" value="Response_reg"/>
    <property type="match status" value="1"/>
</dbReference>
<evidence type="ECO:0000259" key="3">
    <source>
        <dbReference type="PROSITE" id="PS50110"/>
    </source>
</evidence>
<gene>
    <name evidence="4" type="primary">srrA</name>
    <name evidence="4" type="ORF">B879_00161</name>
</gene>
<dbReference type="PANTHER" id="PTHR44591">
    <property type="entry name" value="STRESS RESPONSE REGULATOR PROTEIN 1"/>
    <property type="match status" value="1"/>
</dbReference>
<dbReference type="CDD" id="cd17546">
    <property type="entry name" value="REC_hyHK_CKI1_RcsC-like"/>
    <property type="match status" value="1"/>
</dbReference>
<dbReference type="SUPFAM" id="SSF52172">
    <property type="entry name" value="CheY-like"/>
    <property type="match status" value="1"/>
</dbReference>
<evidence type="ECO:0000313" key="4">
    <source>
        <dbReference type="EMBL" id="EKB51110.1"/>
    </source>
</evidence>
<dbReference type="AlphaFoldDB" id="K1L3T5"/>
<keyword evidence="1 2" id="KW-0597">Phosphoprotein</keyword>
<dbReference type="EMBL" id="AMGM01000002">
    <property type="protein sequence ID" value="EKB51110.1"/>
    <property type="molecule type" value="Genomic_DNA"/>
</dbReference>
<feature type="domain" description="Response regulatory" evidence="3">
    <location>
        <begin position="5"/>
        <end position="121"/>
    </location>
</feature>
<dbReference type="InterPro" id="IPR050595">
    <property type="entry name" value="Bact_response_regulator"/>
</dbReference>